<comment type="caution">
    <text evidence="2">The sequence shown here is derived from an EMBL/GenBank/DDBJ whole genome shotgun (WGS) entry which is preliminary data.</text>
</comment>
<evidence type="ECO:0000313" key="2">
    <source>
        <dbReference type="EMBL" id="KAK0507285.1"/>
    </source>
</evidence>
<evidence type="ECO:0000313" key="3">
    <source>
        <dbReference type="Proteomes" id="UP001166286"/>
    </source>
</evidence>
<keyword evidence="3" id="KW-1185">Reference proteome</keyword>
<feature type="compositionally biased region" description="Basic and acidic residues" evidence="1">
    <location>
        <begin position="101"/>
        <end position="114"/>
    </location>
</feature>
<feature type="compositionally biased region" description="Basic and acidic residues" evidence="1">
    <location>
        <begin position="140"/>
        <end position="152"/>
    </location>
</feature>
<feature type="region of interest" description="Disordered" evidence="1">
    <location>
        <begin position="50"/>
        <end position="181"/>
    </location>
</feature>
<reference evidence="2" key="1">
    <citation type="submission" date="2023-03" db="EMBL/GenBank/DDBJ databases">
        <title>Complete genome of Cladonia borealis.</title>
        <authorList>
            <person name="Park H."/>
        </authorList>
    </citation>
    <scope>NUCLEOTIDE SEQUENCE</scope>
    <source>
        <strain evidence="2">ANT050790</strain>
    </source>
</reference>
<dbReference type="AlphaFoldDB" id="A0AA39V617"/>
<organism evidence="2 3">
    <name type="scientific">Cladonia borealis</name>
    <dbReference type="NCBI Taxonomy" id="184061"/>
    <lineage>
        <taxon>Eukaryota</taxon>
        <taxon>Fungi</taxon>
        <taxon>Dikarya</taxon>
        <taxon>Ascomycota</taxon>
        <taxon>Pezizomycotina</taxon>
        <taxon>Lecanoromycetes</taxon>
        <taxon>OSLEUM clade</taxon>
        <taxon>Lecanoromycetidae</taxon>
        <taxon>Lecanorales</taxon>
        <taxon>Lecanorineae</taxon>
        <taxon>Cladoniaceae</taxon>
        <taxon>Cladonia</taxon>
    </lineage>
</organism>
<protein>
    <submittedName>
        <fullName evidence="2">Uncharacterized protein</fullName>
    </submittedName>
</protein>
<accession>A0AA39V617</accession>
<proteinExistence type="predicted"/>
<sequence length="181" mass="20605">MEEARTEDERETLDFIRQSRFTNLNITGLLTGLELGGERDNGILKRHLTDPQTAEIVAQPRHVRKNGREEPPSAFRQTRGLPHQQRRHNPCDDNPDAAAQADKHDKDVTEQERLQEEEDRQLAQAMHNSEEEYPSLPGTDDDKMDTTLKDQTEGEQVESESVAGGIEKAEEDGSLTGWRYE</sequence>
<dbReference type="EMBL" id="JAFEKC020000024">
    <property type="protein sequence ID" value="KAK0507285.1"/>
    <property type="molecule type" value="Genomic_DNA"/>
</dbReference>
<dbReference type="Proteomes" id="UP001166286">
    <property type="component" value="Unassembled WGS sequence"/>
</dbReference>
<gene>
    <name evidence="2" type="ORF">JMJ35_010323</name>
</gene>
<name>A0AA39V617_9LECA</name>
<evidence type="ECO:0000256" key="1">
    <source>
        <dbReference type="SAM" id="MobiDB-lite"/>
    </source>
</evidence>